<dbReference type="InterPro" id="IPR046887">
    <property type="entry name" value="RsmE_PUA-like"/>
</dbReference>
<organism evidence="15 16">
    <name type="scientific">Acidiphilium cryptum (strain JF-5)</name>
    <dbReference type="NCBI Taxonomy" id="349163"/>
    <lineage>
        <taxon>Bacteria</taxon>
        <taxon>Pseudomonadati</taxon>
        <taxon>Pseudomonadota</taxon>
        <taxon>Alphaproteobacteria</taxon>
        <taxon>Acetobacterales</taxon>
        <taxon>Acidocellaceae</taxon>
        <taxon>Acidiphilium</taxon>
    </lineage>
</organism>
<protein>
    <recommendedName>
        <fullName evidence="4 12">Ribosomal RNA small subunit methyltransferase E</fullName>
        <ecNumber evidence="3 12">2.1.1.193</ecNumber>
    </recommendedName>
</protein>
<evidence type="ECO:0000256" key="1">
    <source>
        <dbReference type="ARBA" id="ARBA00004496"/>
    </source>
</evidence>
<evidence type="ECO:0000256" key="6">
    <source>
        <dbReference type="ARBA" id="ARBA00022552"/>
    </source>
</evidence>
<gene>
    <name evidence="15" type="ordered locus">Acry_1876</name>
</gene>
<evidence type="ECO:0000313" key="15">
    <source>
        <dbReference type="EMBL" id="ABQ31078.1"/>
    </source>
</evidence>
<dbReference type="CDD" id="cd18084">
    <property type="entry name" value="RsmE-like"/>
    <property type="match status" value="1"/>
</dbReference>
<dbReference type="NCBIfam" id="TIGR00046">
    <property type="entry name" value="RsmE family RNA methyltransferase"/>
    <property type="match status" value="1"/>
</dbReference>
<dbReference type="InterPro" id="IPR015947">
    <property type="entry name" value="PUA-like_sf"/>
</dbReference>
<evidence type="ECO:0000256" key="7">
    <source>
        <dbReference type="ARBA" id="ARBA00022603"/>
    </source>
</evidence>
<comment type="function">
    <text evidence="10 12">Specifically methylates the N3 position of the uracil ring of uridine 1498 (m3U1498) in 16S rRNA. Acts on the fully assembled 30S ribosomal subunit.</text>
</comment>
<dbReference type="GO" id="GO:0070475">
    <property type="term" value="P:rRNA base methylation"/>
    <property type="evidence" value="ECO:0007669"/>
    <property type="project" value="TreeGrafter"/>
</dbReference>
<keyword evidence="7 12" id="KW-0489">Methyltransferase</keyword>
<keyword evidence="8 12" id="KW-0808">Transferase</keyword>
<feature type="domain" description="Ribosomal RNA small subunit methyltransferase E methyltransferase" evidence="13">
    <location>
        <begin position="77"/>
        <end position="230"/>
    </location>
</feature>
<dbReference type="InterPro" id="IPR006700">
    <property type="entry name" value="RsmE"/>
</dbReference>
<dbReference type="GO" id="GO:0070042">
    <property type="term" value="F:rRNA (uridine-N3-)-methyltransferase activity"/>
    <property type="evidence" value="ECO:0007669"/>
    <property type="project" value="TreeGrafter"/>
</dbReference>
<dbReference type="PANTHER" id="PTHR30027:SF3">
    <property type="entry name" value="16S RRNA (URACIL(1498)-N(3))-METHYLTRANSFERASE"/>
    <property type="match status" value="1"/>
</dbReference>
<dbReference type="GO" id="GO:0005737">
    <property type="term" value="C:cytoplasm"/>
    <property type="evidence" value="ECO:0007669"/>
    <property type="project" value="UniProtKB-SubCell"/>
</dbReference>
<keyword evidence="5 12" id="KW-0963">Cytoplasm</keyword>
<evidence type="ECO:0000256" key="9">
    <source>
        <dbReference type="ARBA" id="ARBA00022691"/>
    </source>
</evidence>
<dbReference type="eggNOG" id="COG1385">
    <property type="taxonomic scope" value="Bacteria"/>
</dbReference>
<dbReference type="PIRSF" id="PIRSF015601">
    <property type="entry name" value="MTase_slr0722"/>
    <property type="match status" value="1"/>
</dbReference>
<evidence type="ECO:0000259" key="14">
    <source>
        <dbReference type="Pfam" id="PF20260"/>
    </source>
</evidence>
<evidence type="ECO:0000256" key="5">
    <source>
        <dbReference type="ARBA" id="ARBA00022490"/>
    </source>
</evidence>
<dbReference type="SUPFAM" id="SSF75217">
    <property type="entry name" value="alpha/beta knot"/>
    <property type="match status" value="1"/>
</dbReference>
<dbReference type="AlphaFoldDB" id="A5FZP6"/>
<name>A5FZP6_ACICJ</name>
<comment type="similarity">
    <text evidence="2 12">Belongs to the RNA methyltransferase RsmE family.</text>
</comment>
<comment type="subcellular location">
    <subcellularLocation>
        <location evidence="1 12">Cytoplasm</location>
    </subcellularLocation>
</comment>
<evidence type="ECO:0000256" key="10">
    <source>
        <dbReference type="ARBA" id="ARBA00025699"/>
    </source>
</evidence>
<dbReference type="InterPro" id="IPR046886">
    <property type="entry name" value="RsmE_MTase_dom"/>
</dbReference>
<dbReference type="Gene3D" id="3.40.1280.10">
    <property type="match status" value="1"/>
</dbReference>
<dbReference type="Gene3D" id="2.40.240.20">
    <property type="entry name" value="Hypothetical PUA domain-like, domain 1"/>
    <property type="match status" value="1"/>
</dbReference>
<evidence type="ECO:0000256" key="12">
    <source>
        <dbReference type="PIRNR" id="PIRNR015601"/>
    </source>
</evidence>
<dbReference type="KEGG" id="acr:Acry_1876"/>
<dbReference type="STRING" id="349163.Acry_1876"/>
<dbReference type="Proteomes" id="UP000000245">
    <property type="component" value="Chromosome"/>
</dbReference>
<accession>A5FZP6</accession>
<dbReference type="SUPFAM" id="SSF88697">
    <property type="entry name" value="PUA domain-like"/>
    <property type="match status" value="1"/>
</dbReference>
<dbReference type="NCBIfam" id="NF008696">
    <property type="entry name" value="PRK11713.3-5"/>
    <property type="match status" value="1"/>
</dbReference>
<keyword evidence="6 12" id="KW-0698">rRNA processing</keyword>
<comment type="catalytic activity">
    <reaction evidence="11 12">
        <text>uridine(1498) in 16S rRNA + S-adenosyl-L-methionine = N(3)-methyluridine(1498) in 16S rRNA + S-adenosyl-L-homocysteine + H(+)</text>
        <dbReference type="Rhea" id="RHEA:42920"/>
        <dbReference type="Rhea" id="RHEA-COMP:10283"/>
        <dbReference type="Rhea" id="RHEA-COMP:10284"/>
        <dbReference type="ChEBI" id="CHEBI:15378"/>
        <dbReference type="ChEBI" id="CHEBI:57856"/>
        <dbReference type="ChEBI" id="CHEBI:59789"/>
        <dbReference type="ChEBI" id="CHEBI:65315"/>
        <dbReference type="ChEBI" id="CHEBI:74502"/>
        <dbReference type="EC" id="2.1.1.193"/>
    </reaction>
</comment>
<evidence type="ECO:0000256" key="8">
    <source>
        <dbReference type="ARBA" id="ARBA00022679"/>
    </source>
</evidence>
<evidence type="ECO:0000259" key="13">
    <source>
        <dbReference type="Pfam" id="PF04452"/>
    </source>
</evidence>
<evidence type="ECO:0000256" key="4">
    <source>
        <dbReference type="ARBA" id="ARBA00013673"/>
    </source>
</evidence>
<feature type="domain" description="Ribosomal RNA small subunit methyltransferase E PUA-like" evidence="14">
    <location>
        <begin position="24"/>
        <end position="67"/>
    </location>
</feature>
<dbReference type="InterPro" id="IPR029026">
    <property type="entry name" value="tRNA_m1G_MTases_N"/>
</dbReference>
<dbReference type="RefSeq" id="WP_012039690.1">
    <property type="nucleotide sequence ID" value="NC_009484.1"/>
</dbReference>
<evidence type="ECO:0000256" key="2">
    <source>
        <dbReference type="ARBA" id="ARBA00005528"/>
    </source>
</evidence>
<keyword evidence="9 12" id="KW-0949">S-adenosyl-L-methionine</keyword>
<dbReference type="Pfam" id="PF20260">
    <property type="entry name" value="PUA_4"/>
    <property type="match status" value="1"/>
</dbReference>
<dbReference type="PANTHER" id="PTHR30027">
    <property type="entry name" value="RIBOSOMAL RNA SMALL SUBUNIT METHYLTRANSFERASE E"/>
    <property type="match status" value="1"/>
</dbReference>
<evidence type="ECO:0000256" key="11">
    <source>
        <dbReference type="ARBA" id="ARBA00047944"/>
    </source>
</evidence>
<proteinExistence type="inferred from homology"/>
<dbReference type="EMBL" id="CP000697">
    <property type="protein sequence ID" value="ABQ31078.1"/>
    <property type="molecule type" value="Genomic_DNA"/>
</dbReference>
<evidence type="ECO:0000313" key="16">
    <source>
        <dbReference type="Proteomes" id="UP000000245"/>
    </source>
</evidence>
<dbReference type="HOGENOM" id="CLU_067442_4_0_5"/>
<dbReference type="InterPro" id="IPR029028">
    <property type="entry name" value="Alpha/beta_knot_MTases"/>
</dbReference>
<sequence>MASLIRLHLPSPLSPGATLATSAAQAHYLGAVMRRRAGDPLLVFNAGSGEFAATIGALDRRAATLVLGARTRAPEPEPDCWLCFAPLRRDMTELVVEKATELGVSRLVPVLTARTQPARLRADRLAAIATEAAEQSERLTIPDIAEPAPLAAFLAAFPPSRRLFVAAERHAAPPLSPADPLQPHALLVGPEGGLAPEELDAMARHAFVSPVTLGPRILRAETAAIAGLARLLAGSAPS</sequence>
<keyword evidence="16" id="KW-1185">Reference proteome</keyword>
<dbReference type="EC" id="2.1.1.193" evidence="3 12"/>
<evidence type="ECO:0000256" key="3">
    <source>
        <dbReference type="ARBA" id="ARBA00012328"/>
    </source>
</evidence>
<reference evidence="15 16" key="1">
    <citation type="submission" date="2007-05" db="EMBL/GenBank/DDBJ databases">
        <title>Complete sequence of chromosome of Acidiphilium cryptum JF-5.</title>
        <authorList>
            <consortium name="US DOE Joint Genome Institute"/>
            <person name="Copeland A."/>
            <person name="Lucas S."/>
            <person name="Lapidus A."/>
            <person name="Barry K."/>
            <person name="Detter J.C."/>
            <person name="Glavina del Rio T."/>
            <person name="Hammon N."/>
            <person name="Israni S."/>
            <person name="Dalin E."/>
            <person name="Tice H."/>
            <person name="Pitluck S."/>
            <person name="Sims D."/>
            <person name="Brettin T."/>
            <person name="Bruce D."/>
            <person name="Han C."/>
            <person name="Schmutz J."/>
            <person name="Larimer F."/>
            <person name="Land M."/>
            <person name="Hauser L."/>
            <person name="Kyrpides N."/>
            <person name="Kim E."/>
            <person name="Magnuson T."/>
            <person name="Richardson P."/>
        </authorList>
    </citation>
    <scope>NUCLEOTIDE SEQUENCE [LARGE SCALE GENOMIC DNA]</scope>
    <source>
        <strain evidence="15 16">JF-5</strain>
    </source>
</reference>
<dbReference type="Pfam" id="PF04452">
    <property type="entry name" value="Methyltrans_RNA"/>
    <property type="match status" value="1"/>
</dbReference>